<gene>
    <name evidence="1" type="ORF">CCAND38_570026</name>
</gene>
<dbReference type="SUPFAM" id="SSF50630">
    <property type="entry name" value="Acid proteases"/>
    <property type="match status" value="1"/>
</dbReference>
<dbReference type="InterPro" id="IPR034122">
    <property type="entry name" value="Retropepsin-like_bacterial"/>
</dbReference>
<proteinExistence type="predicted"/>
<dbReference type="GO" id="GO:0006508">
    <property type="term" value="P:proteolysis"/>
    <property type="evidence" value="ECO:0007669"/>
    <property type="project" value="InterPro"/>
</dbReference>
<organism evidence="1 2">
    <name type="scientific">Capnocytophaga canis</name>
    <dbReference type="NCBI Taxonomy" id="1848903"/>
    <lineage>
        <taxon>Bacteria</taxon>
        <taxon>Pseudomonadati</taxon>
        <taxon>Bacteroidota</taxon>
        <taxon>Flavobacteriia</taxon>
        <taxon>Flavobacteriales</taxon>
        <taxon>Flavobacteriaceae</taxon>
        <taxon>Capnocytophaga</taxon>
    </lineage>
</organism>
<evidence type="ECO:0008006" key="3">
    <source>
        <dbReference type="Google" id="ProtNLM"/>
    </source>
</evidence>
<dbReference type="RefSeq" id="WP_042344875.1">
    <property type="nucleotide sequence ID" value="NZ_BOQK01000041.1"/>
</dbReference>
<evidence type="ECO:0000313" key="1">
    <source>
        <dbReference type="EMBL" id="CEN48255.1"/>
    </source>
</evidence>
<dbReference type="PROSITE" id="PS00141">
    <property type="entry name" value="ASP_PROTEASE"/>
    <property type="match status" value="1"/>
</dbReference>
<keyword evidence="2" id="KW-1185">Reference proteome</keyword>
<dbReference type="InterPro" id="IPR021109">
    <property type="entry name" value="Peptidase_aspartic_dom_sf"/>
</dbReference>
<protein>
    <recommendedName>
        <fullName evidence="3">Acid protease</fullName>
    </recommendedName>
</protein>
<dbReference type="EMBL" id="CDOI01000170">
    <property type="protein sequence ID" value="CEN48255.1"/>
    <property type="molecule type" value="Genomic_DNA"/>
</dbReference>
<dbReference type="GeneID" id="97264242"/>
<reference evidence="1 2" key="1">
    <citation type="submission" date="2015-01" db="EMBL/GenBank/DDBJ databases">
        <authorList>
            <person name="Xiang T."/>
            <person name="Song Y."/>
            <person name="Huang L."/>
            <person name="Wang B."/>
            <person name="Wu P."/>
        </authorList>
    </citation>
    <scope>NUCLEOTIDE SEQUENCE [LARGE SCALE GENOMIC DNA]</scope>
    <source>
        <strain evidence="1 2">CcD38</strain>
    </source>
</reference>
<dbReference type="CDD" id="cd05483">
    <property type="entry name" value="retropepsin_like_bacteria"/>
    <property type="match status" value="1"/>
</dbReference>
<dbReference type="AlphaFoldDB" id="A0A0B7I967"/>
<name>A0A0B7I967_9FLAO</name>
<accession>A0A0B7I967</accession>
<sequence length="145" mass="16126">MTLQQLLISQRYVVIPLLITPTQHFQLSAKINGIEGRFILDTGASNTCVGMEHIVYFDLDTKLSEIKATGAGSSDIETLLSVRNHLKIGTWEMKRTPLVLFDLTHVNAALIHHNAEPVHGIIGADILKKGKAVINYPKKKLYLKL</sequence>
<dbReference type="Pfam" id="PF13650">
    <property type="entry name" value="Asp_protease_2"/>
    <property type="match status" value="1"/>
</dbReference>
<dbReference type="Gene3D" id="2.40.70.10">
    <property type="entry name" value="Acid Proteases"/>
    <property type="match status" value="1"/>
</dbReference>
<dbReference type="GO" id="GO:0004190">
    <property type="term" value="F:aspartic-type endopeptidase activity"/>
    <property type="evidence" value="ECO:0007669"/>
    <property type="project" value="InterPro"/>
</dbReference>
<dbReference type="Proteomes" id="UP000045051">
    <property type="component" value="Unassembled WGS sequence"/>
</dbReference>
<dbReference type="InterPro" id="IPR001969">
    <property type="entry name" value="Aspartic_peptidase_AS"/>
</dbReference>
<evidence type="ECO:0000313" key="2">
    <source>
        <dbReference type="Proteomes" id="UP000045051"/>
    </source>
</evidence>